<gene>
    <name evidence="6" type="ORF">J572_2953</name>
</gene>
<keyword evidence="3" id="KW-0418">Kinase</keyword>
<reference evidence="6 7" key="1">
    <citation type="submission" date="2014-04" db="EMBL/GenBank/DDBJ databases">
        <title>Comparative genomics and transcriptomics to identify genetic mechanisms underlying the emergence of carbapenem resistant Acinetobacter baumannii (CRAb).</title>
        <authorList>
            <person name="Harris A.D."/>
            <person name="Johnson K.J."/>
            <person name="George J."/>
            <person name="Nadendla S."/>
            <person name="Daugherty S.C."/>
            <person name="Parankush S."/>
            <person name="Sadzewicz L."/>
            <person name="Tallon L."/>
            <person name="Sengamalay N."/>
            <person name="Hazen T.H."/>
            <person name="Rasko D.A."/>
        </authorList>
    </citation>
    <scope>NUCLEOTIDE SEQUENCE [LARGE SCALE GENOMIC DNA]</scope>
    <source>
        <strain evidence="6 7">1499986</strain>
    </source>
</reference>
<dbReference type="RefSeq" id="WP_031979798.1">
    <property type="nucleotide sequence ID" value="NZ_JMOA01000043.1"/>
</dbReference>
<dbReference type="GO" id="GO:0016301">
    <property type="term" value="F:kinase activity"/>
    <property type="evidence" value="ECO:0007669"/>
    <property type="project" value="UniProtKB-KW"/>
</dbReference>
<dbReference type="CDD" id="cd04847">
    <property type="entry name" value="Peptidases_S8_Subtilisin_like_2"/>
    <property type="match status" value="1"/>
</dbReference>
<dbReference type="EMBL" id="JMOA01000043">
    <property type="protein sequence ID" value="KCY00486.1"/>
    <property type="molecule type" value="Genomic_DNA"/>
</dbReference>
<evidence type="ECO:0000313" key="6">
    <source>
        <dbReference type="EMBL" id="KCY00486.1"/>
    </source>
</evidence>
<protein>
    <submittedName>
        <fullName evidence="6">Subtilase family protein</fullName>
    </submittedName>
</protein>
<dbReference type="GO" id="GO:0016773">
    <property type="term" value="F:phosphotransferase activity, alcohol group as acceptor"/>
    <property type="evidence" value="ECO:0007669"/>
    <property type="project" value="InterPro"/>
</dbReference>
<dbReference type="GO" id="GO:0006508">
    <property type="term" value="P:proteolysis"/>
    <property type="evidence" value="ECO:0007669"/>
    <property type="project" value="InterPro"/>
</dbReference>
<sequence length="864" mass="98200">MERYPLLLLPTPSVTSPSLRPGGGDTIHAPAIAKQAELLSPKFARLESALNRRALEIRQGVDHLNTEYAIVIETYGKVADFFKAVRKIEGLEWLGEYELREITPTEDFYSSDDNRDKPLTGQIMLVLSDRRAIDELLSLWRRYGEQPNMVFNRGWAKFRDLFRLLKDIRYWSVKDRLEYSGVIGYWEQRLKDEPDEAIRFEAELWFQADSNKRELAFNNVIRLVQELDGKYLTTCCIPEIHYQSLLLELPADKVQFILKDHNVSLIKCDQVMMFRPLGQMIIDPLWSEEEETNYIPQIESSEDRKVVFEKLPRVALLDGLPLANHNDLIGNLIIDDPDDFASTYRAIDRKHGTTMASLIVNGDLKEAGKKLSSPLYVRPIMKPDNRSFDRAEAIPDSELPLDIVHRAVKRLFEGEGGEPPVAPSVKVINLSIGDPNIVFNGKMSPFARLLDWLSHKYNVLFLVSAGNHYNNIPISKTASEFRALTDDLRALEFFESLERSAWQRKLLSPAESINSVTVGAIHSDACTLTATNPSLYNLYNEEMPAFYSAQGNGYARAVKPDIVLSGGRILHREPIIGAELCPTNYAAEPGYLVAYPDLSSFTNRRYTRGTSNSTALASRGSGEICDILEELFYENNQQHNFENYASLLIKALLTHGASWGDLYNNISRYMAGADTTTIKNSVVKYIGYGKPDIDRVKYCLENRVTILGYGDLENNEAHLYKLPLPNSFGGRTIWRRLVVTLAWFIEPCPANIKYRDSALWFTLEGENKDFVARRQTSVDWMQVKRGTLQHEIFEGDDLAVLTENGTLEIKVNCKEHAKKMDKPVRYALAISLEVADTTDISLYQDVKNAIELQIIQDTKVQTRI</sequence>
<evidence type="ECO:0000256" key="2">
    <source>
        <dbReference type="ARBA" id="ARBA00022723"/>
    </source>
</evidence>
<comment type="caution">
    <text evidence="6">The sequence shown here is derived from an EMBL/GenBank/DDBJ whole genome shotgun (WGS) entry which is preliminary data.</text>
</comment>
<keyword evidence="4" id="KW-0460">Magnesium</keyword>
<dbReference type="Proteomes" id="UP000027309">
    <property type="component" value="Unassembled WGS sequence"/>
</dbReference>
<dbReference type="PROSITE" id="PS51255">
    <property type="entry name" value="ADPK"/>
    <property type="match status" value="1"/>
</dbReference>
<name>A0A836LYC1_ACIBA</name>
<dbReference type="InterPro" id="IPR036852">
    <property type="entry name" value="Peptidase_S8/S53_dom_sf"/>
</dbReference>
<evidence type="ECO:0000256" key="1">
    <source>
        <dbReference type="ARBA" id="ARBA00022679"/>
    </source>
</evidence>
<dbReference type="InterPro" id="IPR034074">
    <property type="entry name" value="Y4bN_pept_dom"/>
</dbReference>
<dbReference type="InterPro" id="IPR000209">
    <property type="entry name" value="Peptidase_S8/S53_dom"/>
</dbReference>
<evidence type="ECO:0000256" key="4">
    <source>
        <dbReference type="ARBA" id="ARBA00022842"/>
    </source>
</evidence>
<keyword evidence="1" id="KW-0808">Transferase</keyword>
<evidence type="ECO:0000259" key="5">
    <source>
        <dbReference type="Pfam" id="PF00082"/>
    </source>
</evidence>
<organism evidence="6 7">
    <name type="scientific">Acinetobacter baumannii 1499986</name>
    <dbReference type="NCBI Taxonomy" id="1310673"/>
    <lineage>
        <taxon>Bacteria</taxon>
        <taxon>Pseudomonadati</taxon>
        <taxon>Pseudomonadota</taxon>
        <taxon>Gammaproteobacteria</taxon>
        <taxon>Moraxellales</taxon>
        <taxon>Moraxellaceae</taxon>
        <taxon>Acinetobacter</taxon>
        <taxon>Acinetobacter calcoaceticus/baumannii complex</taxon>
    </lineage>
</organism>
<dbReference type="AlphaFoldDB" id="A0A836LYC1"/>
<evidence type="ECO:0000256" key="3">
    <source>
        <dbReference type="ARBA" id="ARBA00022777"/>
    </source>
</evidence>
<evidence type="ECO:0000313" key="7">
    <source>
        <dbReference type="Proteomes" id="UP000027309"/>
    </source>
</evidence>
<dbReference type="InterPro" id="IPR007666">
    <property type="entry name" value="ADP_PFK/GK"/>
</dbReference>
<dbReference type="GO" id="GO:0004252">
    <property type="term" value="F:serine-type endopeptidase activity"/>
    <property type="evidence" value="ECO:0007669"/>
    <property type="project" value="InterPro"/>
</dbReference>
<dbReference type="Pfam" id="PF00082">
    <property type="entry name" value="Peptidase_S8"/>
    <property type="match status" value="1"/>
</dbReference>
<keyword evidence="2" id="KW-0479">Metal-binding</keyword>
<dbReference type="GO" id="GO:0005975">
    <property type="term" value="P:carbohydrate metabolic process"/>
    <property type="evidence" value="ECO:0007669"/>
    <property type="project" value="InterPro"/>
</dbReference>
<dbReference type="Gene3D" id="3.40.50.200">
    <property type="entry name" value="Peptidase S8/S53 domain"/>
    <property type="match status" value="1"/>
</dbReference>
<dbReference type="GO" id="GO:0046872">
    <property type="term" value="F:metal ion binding"/>
    <property type="evidence" value="ECO:0007669"/>
    <property type="project" value="UniProtKB-KW"/>
</dbReference>
<accession>A0A836LYC1</accession>
<proteinExistence type="predicted"/>
<dbReference type="SUPFAM" id="SSF52743">
    <property type="entry name" value="Subtilisin-like"/>
    <property type="match status" value="1"/>
</dbReference>
<feature type="domain" description="Peptidase S8/S53" evidence="5">
    <location>
        <begin position="323"/>
        <end position="657"/>
    </location>
</feature>